<dbReference type="SMART" id="SM00336">
    <property type="entry name" value="BBOX"/>
    <property type="match status" value="2"/>
</dbReference>
<dbReference type="PROSITE" id="PS50119">
    <property type="entry name" value="ZF_BBOX"/>
    <property type="match status" value="2"/>
</dbReference>
<organism evidence="3 4">
    <name type="scientific">Mytilus galloprovincialis</name>
    <name type="common">Mediterranean mussel</name>
    <dbReference type="NCBI Taxonomy" id="29158"/>
    <lineage>
        <taxon>Eukaryota</taxon>
        <taxon>Metazoa</taxon>
        <taxon>Spiralia</taxon>
        <taxon>Lophotrochozoa</taxon>
        <taxon>Mollusca</taxon>
        <taxon>Bivalvia</taxon>
        <taxon>Autobranchia</taxon>
        <taxon>Pteriomorphia</taxon>
        <taxon>Mytilida</taxon>
        <taxon>Mytiloidea</taxon>
        <taxon>Mytilidae</taxon>
        <taxon>Mytilinae</taxon>
        <taxon>Mytilus</taxon>
    </lineage>
</organism>
<evidence type="ECO:0000259" key="2">
    <source>
        <dbReference type="PROSITE" id="PS50119"/>
    </source>
</evidence>
<dbReference type="Gene3D" id="3.30.160.60">
    <property type="entry name" value="Classic Zinc Finger"/>
    <property type="match status" value="1"/>
</dbReference>
<comment type="caution">
    <text evidence="3">The sequence shown here is derived from an EMBL/GenBank/DDBJ whole genome shotgun (WGS) entry which is preliminary data.</text>
</comment>
<dbReference type="InterPro" id="IPR047153">
    <property type="entry name" value="TRIM45/56/19-like"/>
</dbReference>
<dbReference type="GO" id="GO:0061630">
    <property type="term" value="F:ubiquitin protein ligase activity"/>
    <property type="evidence" value="ECO:0007669"/>
    <property type="project" value="TreeGrafter"/>
</dbReference>
<feature type="domain" description="B box-type" evidence="2">
    <location>
        <begin position="56"/>
        <end position="96"/>
    </location>
</feature>
<feature type="non-terminal residue" evidence="3">
    <location>
        <position position="269"/>
    </location>
</feature>
<protein>
    <recommendedName>
        <fullName evidence="2">B box-type domain-containing protein</fullName>
    </recommendedName>
</protein>
<feature type="domain" description="B box-type" evidence="2">
    <location>
        <begin position="4"/>
        <end position="50"/>
    </location>
</feature>
<dbReference type="Pfam" id="PF00643">
    <property type="entry name" value="zf-B_box"/>
    <property type="match status" value="1"/>
</dbReference>
<evidence type="ECO:0000256" key="1">
    <source>
        <dbReference type="PROSITE-ProRule" id="PRU00024"/>
    </source>
</evidence>
<dbReference type="Proteomes" id="UP000596742">
    <property type="component" value="Unassembled WGS sequence"/>
</dbReference>
<dbReference type="CDD" id="cd19757">
    <property type="entry name" value="Bbox1"/>
    <property type="match status" value="1"/>
</dbReference>
<reference evidence="3" key="1">
    <citation type="submission" date="2018-11" db="EMBL/GenBank/DDBJ databases">
        <authorList>
            <person name="Alioto T."/>
            <person name="Alioto T."/>
        </authorList>
    </citation>
    <scope>NUCLEOTIDE SEQUENCE</scope>
</reference>
<keyword evidence="1" id="KW-0479">Metal-binding</keyword>
<dbReference type="InterPro" id="IPR000315">
    <property type="entry name" value="Znf_B-box"/>
</dbReference>
<dbReference type="AlphaFoldDB" id="A0A8B6GUL0"/>
<dbReference type="EMBL" id="UYJE01009014">
    <property type="protein sequence ID" value="VDI69264.1"/>
    <property type="molecule type" value="Genomic_DNA"/>
</dbReference>
<proteinExistence type="predicted"/>
<evidence type="ECO:0000313" key="4">
    <source>
        <dbReference type="Proteomes" id="UP000596742"/>
    </source>
</evidence>
<keyword evidence="1" id="KW-0863">Zinc-finger</keyword>
<dbReference type="OrthoDB" id="6093251at2759"/>
<dbReference type="GO" id="GO:0008270">
    <property type="term" value="F:zinc ion binding"/>
    <property type="evidence" value="ECO:0007669"/>
    <property type="project" value="UniProtKB-KW"/>
</dbReference>
<evidence type="ECO:0000313" key="3">
    <source>
        <dbReference type="EMBL" id="VDI69264.1"/>
    </source>
</evidence>
<dbReference type="SUPFAM" id="SSF57845">
    <property type="entry name" value="B-box zinc-binding domain"/>
    <property type="match status" value="1"/>
</dbReference>
<accession>A0A8B6GUL0</accession>
<dbReference type="PANTHER" id="PTHR25462">
    <property type="entry name" value="BONUS, ISOFORM C-RELATED"/>
    <property type="match status" value="1"/>
</dbReference>
<dbReference type="PANTHER" id="PTHR25462:SF296">
    <property type="entry name" value="MEIOTIC P26, ISOFORM F"/>
    <property type="match status" value="1"/>
</dbReference>
<keyword evidence="4" id="KW-1185">Reference proteome</keyword>
<sequence length="269" mass="30564">MAQAAATTCEICIGGPGEHYCLECDQLFCGNCKLSHLRARISKNHRFLNGPSINQENSILCTEHKENILFYCCDCETPACRKCSAQKHGSHSMTNLAEFTKPLYDLVQNIESFITITDLNIDDITNGIETYHEDVQAVITAITDEGDYLKGLIDKKVEYLIKEVKENEKTELQNMISAAEVYKEVLEKCKQWRENLVEMETLADVLLFQKLPQMQSDVSQIELKKAPDVPYVFYRNKIPPSTEIEPLFGELLFCIPESDVGKIEKPDEV</sequence>
<keyword evidence="1" id="KW-0862">Zinc</keyword>
<gene>
    <name evidence="3" type="ORF">MGAL_10B018487</name>
</gene>
<name>A0A8B6GUL0_MYTGA</name>